<sequence length="367" mass="41390">MVAVNLLCSYCLAMAVQAMQCKAVLLCGYYGEHNLGDDALLQVLLQELPSHLQPWITANDSNVIKALAPKAQVINRRSLLETIRALFQVQGLILGGGSLLQDSTSFKSLIYYLILIVIAQQLGVPVVLWGQGLGPFRHHLSRWMVRRVLRRVQAISWRDPESFQLAQRWCLPSPMLMAPDPVWQLPSRRWQGGQAVVLCWRPTSMLDHFGWQHLLQALEIILKDIDAPVHWLAFHQRQDEQLFRQLDRQGLISSSLRSRSHFFAFDSLTDVMNQFSMARLVLPMRLHALILAQLAGSPTVALSYDPKVSSAAVMANVPFTDLQSLPDIRLLAGLWRQALDVSPDLGKIEAIRKQASQHSKILDKAFD</sequence>
<dbReference type="EMBL" id="CP000554">
    <property type="protein sequence ID" value="ABM78276.1"/>
    <property type="molecule type" value="Genomic_DNA"/>
</dbReference>
<accession>A2C9W6</accession>
<dbReference type="STRING" id="59922.P9303_15321"/>
<dbReference type="KEGG" id="pmf:P9303_15321"/>
<reference evidence="4 5" key="1">
    <citation type="journal article" date="2007" name="PLoS Genet.">
        <title>Patterns and implications of gene gain and loss in the evolution of Prochlorococcus.</title>
        <authorList>
            <person name="Kettler G.C."/>
            <person name="Martiny A.C."/>
            <person name="Huang K."/>
            <person name="Zucker J."/>
            <person name="Coleman M.L."/>
            <person name="Rodrigue S."/>
            <person name="Chen F."/>
            <person name="Lapidus A."/>
            <person name="Ferriera S."/>
            <person name="Johnson J."/>
            <person name="Steglich C."/>
            <person name="Church G.M."/>
            <person name="Richardson P."/>
            <person name="Chisholm S.W."/>
        </authorList>
    </citation>
    <scope>NUCLEOTIDE SEQUENCE [LARGE SCALE GENOMIC DNA]</scope>
    <source>
        <strain evidence="4 5">MIT 9303</strain>
    </source>
</reference>
<protein>
    <submittedName>
        <fullName evidence="4">Uncharacterized conserved protein</fullName>
    </submittedName>
</protein>
<keyword evidence="1" id="KW-1133">Transmembrane helix</keyword>
<gene>
    <name evidence="4" type="ordered locus">P9303_15321</name>
</gene>
<feature type="chain" id="PRO_5002642653" evidence="2">
    <location>
        <begin position="19"/>
        <end position="367"/>
    </location>
</feature>
<evidence type="ECO:0000256" key="2">
    <source>
        <dbReference type="SAM" id="SignalP"/>
    </source>
</evidence>
<dbReference type="PANTHER" id="PTHR36836">
    <property type="entry name" value="COLANIC ACID BIOSYNTHESIS PROTEIN WCAK"/>
    <property type="match status" value="1"/>
</dbReference>
<evidence type="ECO:0000256" key="1">
    <source>
        <dbReference type="SAM" id="Phobius"/>
    </source>
</evidence>
<evidence type="ECO:0000313" key="4">
    <source>
        <dbReference type="EMBL" id="ABM78276.1"/>
    </source>
</evidence>
<name>A2C9W6_PROM3</name>
<evidence type="ECO:0000259" key="3">
    <source>
        <dbReference type="Pfam" id="PF04230"/>
    </source>
</evidence>
<dbReference type="AlphaFoldDB" id="A2C9W6"/>
<feature type="transmembrane region" description="Helical" evidence="1">
    <location>
        <begin position="109"/>
        <end position="130"/>
    </location>
</feature>
<feature type="signal peptide" evidence="2">
    <location>
        <begin position="1"/>
        <end position="18"/>
    </location>
</feature>
<feature type="domain" description="Polysaccharide pyruvyl transferase" evidence="3">
    <location>
        <begin position="34"/>
        <end position="306"/>
    </location>
</feature>
<keyword evidence="2" id="KW-0732">Signal</keyword>
<dbReference type="NCBIfam" id="TIGR03609">
    <property type="entry name" value="S_layer_CsaB"/>
    <property type="match status" value="1"/>
</dbReference>
<dbReference type="InterPro" id="IPR007345">
    <property type="entry name" value="Polysacch_pyruvyl_Trfase"/>
</dbReference>
<keyword evidence="1" id="KW-0472">Membrane</keyword>
<dbReference type="PANTHER" id="PTHR36836:SF1">
    <property type="entry name" value="COLANIC ACID BIOSYNTHESIS PROTEIN WCAK"/>
    <property type="match status" value="1"/>
</dbReference>
<dbReference type="InterPro" id="IPR019896">
    <property type="entry name" value="Polysacch_pyruvyl_Trfase_CsaB"/>
</dbReference>
<dbReference type="Pfam" id="PF04230">
    <property type="entry name" value="PS_pyruv_trans"/>
    <property type="match status" value="1"/>
</dbReference>
<evidence type="ECO:0000313" key="5">
    <source>
        <dbReference type="Proteomes" id="UP000002274"/>
    </source>
</evidence>
<dbReference type="Proteomes" id="UP000002274">
    <property type="component" value="Chromosome"/>
</dbReference>
<proteinExistence type="predicted"/>
<keyword evidence="1" id="KW-0812">Transmembrane</keyword>
<organism evidence="4 5">
    <name type="scientific">Prochlorococcus marinus (strain MIT 9303)</name>
    <dbReference type="NCBI Taxonomy" id="59922"/>
    <lineage>
        <taxon>Bacteria</taxon>
        <taxon>Bacillati</taxon>
        <taxon>Cyanobacteriota</taxon>
        <taxon>Cyanophyceae</taxon>
        <taxon>Synechococcales</taxon>
        <taxon>Prochlorococcaceae</taxon>
        <taxon>Prochlorococcus</taxon>
    </lineage>
</organism>
<dbReference type="HOGENOM" id="CLU_039510_0_0_3"/>